<dbReference type="PATRIC" id="fig|1131935.3.peg.2893"/>
<dbReference type="EMBL" id="AHKH01000032">
    <property type="protein sequence ID" value="EHQ61699.1"/>
    <property type="molecule type" value="Genomic_DNA"/>
</dbReference>
<keyword evidence="2" id="KW-1185">Reference proteome</keyword>
<dbReference type="Proteomes" id="UP000003900">
    <property type="component" value="Unassembled WGS sequence"/>
</dbReference>
<evidence type="ECO:0000313" key="1">
    <source>
        <dbReference type="EMBL" id="EHQ61699.1"/>
    </source>
</evidence>
<sequence>MAADLTDGKKRYFGLIAGWGGLDHDTKKERSDMDLNKMINGMSVRDQLLSYGDYFRSTDQRYYEITPPHYYKYADAVIEFLRVLDEAEFLIPGFDWKAWIIENQLQGVDKHGSFIERAGIEDLRKLMTAYVRQERFCEGFLADVMKRGWVGKVLERLRAVTAE</sequence>
<gene>
    <name evidence="1" type="ORF">PDENDC454_13987</name>
</gene>
<accession>H3SGZ2</accession>
<name>H3SGZ2_9BACL</name>
<dbReference type="Pfam" id="PF20118">
    <property type="entry name" value="DUF6508"/>
    <property type="match status" value="1"/>
</dbReference>
<reference evidence="1 2" key="1">
    <citation type="journal article" date="2012" name="J. Bacteriol.">
        <title>Genome Sequence of the Pattern-Forming Social Bacterium Paenibacillus dendritiformis C454 Chiral Morphotype.</title>
        <authorList>
            <person name="Sirota-Madi A."/>
            <person name="Olender T."/>
            <person name="Helman Y."/>
            <person name="Brainis I."/>
            <person name="Finkelshtein A."/>
            <person name="Roth D."/>
            <person name="Hagai E."/>
            <person name="Leshkowitz D."/>
            <person name="Brodsky L."/>
            <person name="Galatenko V."/>
            <person name="Nikolaev V."/>
            <person name="Gutnick D.L."/>
            <person name="Lancet D."/>
            <person name="Ben-Jacob E."/>
        </authorList>
    </citation>
    <scope>NUCLEOTIDE SEQUENCE [LARGE SCALE GENOMIC DNA]</scope>
    <source>
        <strain evidence="1 2">C454</strain>
    </source>
</reference>
<dbReference type="AlphaFoldDB" id="H3SGZ2"/>
<organism evidence="1 2">
    <name type="scientific">Paenibacillus dendritiformis C454</name>
    <dbReference type="NCBI Taxonomy" id="1131935"/>
    <lineage>
        <taxon>Bacteria</taxon>
        <taxon>Bacillati</taxon>
        <taxon>Bacillota</taxon>
        <taxon>Bacilli</taxon>
        <taxon>Bacillales</taxon>
        <taxon>Paenibacillaceae</taxon>
        <taxon>Paenibacillus</taxon>
    </lineage>
</organism>
<comment type="caution">
    <text evidence="1">The sequence shown here is derived from an EMBL/GenBank/DDBJ whole genome shotgun (WGS) entry which is preliminary data.</text>
</comment>
<dbReference type="STRING" id="1131935.PDENDC454_13987"/>
<proteinExistence type="predicted"/>
<evidence type="ECO:0000313" key="2">
    <source>
        <dbReference type="Proteomes" id="UP000003900"/>
    </source>
</evidence>
<dbReference type="InterPro" id="IPR045425">
    <property type="entry name" value="DUF6508"/>
</dbReference>
<protein>
    <submittedName>
        <fullName evidence="1">Uncharacterized protein</fullName>
    </submittedName>
</protein>